<dbReference type="PANTHER" id="PTHR11012:SF55">
    <property type="entry name" value="BHLH DOMAIN-CONTAINING PROTEIN"/>
    <property type="match status" value="1"/>
</dbReference>
<reference evidence="3 4" key="1">
    <citation type="submission" date="2024-05" db="EMBL/GenBank/DDBJ databases">
        <title>Genetic variation in Jamaican populations of the coffee berry borer (Hypothenemus hampei).</title>
        <authorList>
            <person name="Errbii M."/>
            <person name="Myrie A."/>
        </authorList>
    </citation>
    <scope>NUCLEOTIDE SEQUENCE [LARGE SCALE GENOMIC DNA]</scope>
    <source>
        <strain evidence="3">JA-Hopewell-2020-01-JO</strain>
        <tissue evidence="3">Whole body</tissue>
    </source>
</reference>
<name>A0ABD1F955_HYPHA</name>
<dbReference type="AlphaFoldDB" id="A0ABD1F955"/>
<dbReference type="SMART" id="SM00587">
    <property type="entry name" value="CHK"/>
    <property type="match status" value="1"/>
</dbReference>
<dbReference type="EMBL" id="JBDJPC010000002">
    <property type="protein sequence ID" value="KAL1513215.1"/>
    <property type="molecule type" value="Genomic_DNA"/>
</dbReference>
<dbReference type="SUPFAM" id="SSF56112">
    <property type="entry name" value="Protein kinase-like (PK-like)"/>
    <property type="match status" value="1"/>
</dbReference>
<dbReference type="InterPro" id="IPR011009">
    <property type="entry name" value="Kinase-like_dom_sf"/>
</dbReference>
<dbReference type="PANTHER" id="PTHR11012">
    <property type="entry name" value="PROTEIN KINASE-LIKE DOMAIN-CONTAINING"/>
    <property type="match status" value="1"/>
</dbReference>
<evidence type="ECO:0000256" key="1">
    <source>
        <dbReference type="SAM" id="MobiDB-lite"/>
    </source>
</evidence>
<feature type="compositionally biased region" description="Polar residues" evidence="1">
    <location>
        <begin position="614"/>
        <end position="629"/>
    </location>
</feature>
<organism evidence="3 4">
    <name type="scientific">Hypothenemus hampei</name>
    <name type="common">Coffee berry borer</name>
    <dbReference type="NCBI Taxonomy" id="57062"/>
    <lineage>
        <taxon>Eukaryota</taxon>
        <taxon>Metazoa</taxon>
        <taxon>Ecdysozoa</taxon>
        <taxon>Arthropoda</taxon>
        <taxon>Hexapoda</taxon>
        <taxon>Insecta</taxon>
        <taxon>Pterygota</taxon>
        <taxon>Neoptera</taxon>
        <taxon>Endopterygota</taxon>
        <taxon>Coleoptera</taxon>
        <taxon>Polyphaga</taxon>
        <taxon>Cucujiformia</taxon>
        <taxon>Curculionidae</taxon>
        <taxon>Scolytinae</taxon>
        <taxon>Hypothenemus</taxon>
    </lineage>
</organism>
<dbReference type="InterPro" id="IPR004119">
    <property type="entry name" value="EcKL"/>
</dbReference>
<dbReference type="InterPro" id="IPR015897">
    <property type="entry name" value="CHK_kinase-like"/>
</dbReference>
<feature type="region of interest" description="Disordered" evidence="1">
    <location>
        <begin position="512"/>
        <end position="660"/>
    </location>
</feature>
<protein>
    <recommendedName>
        <fullName evidence="2">CHK kinase-like domain-containing protein</fullName>
    </recommendedName>
</protein>
<evidence type="ECO:0000259" key="2">
    <source>
        <dbReference type="SMART" id="SM00587"/>
    </source>
</evidence>
<evidence type="ECO:0000313" key="3">
    <source>
        <dbReference type="EMBL" id="KAL1513215.1"/>
    </source>
</evidence>
<feature type="compositionally biased region" description="Low complexity" evidence="1">
    <location>
        <begin position="544"/>
        <end position="556"/>
    </location>
</feature>
<evidence type="ECO:0000313" key="4">
    <source>
        <dbReference type="Proteomes" id="UP001566132"/>
    </source>
</evidence>
<feature type="region of interest" description="Disordered" evidence="1">
    <location>
        <begin position="462"/>
        <end position="497"/>
    </location>
</feature>
<feature type="compositionally biased region" description="Low complexity" evidence="1">
    <location>
        <begin position="601"/>
        <end position="613"/>
    </location>
</feature>
<feature type="compositionally biased region" description="Low complexity" evidence="1">
    <location>
        <begin position="525"/>
        <end position="534"/>
    </location>
</feature>
<dbReference type="Proteomes" id="UP001566132">
    <property type="component" value="Unassembled WGS sequence"/>
</dbReference>
<feature type="domain" description="CHK kinase-like" evidence="2">
    <location>
        <begin position="175"/>
        <end position="376"/>
    </location>
</feature>
<gene>
    <name evidence="3" type="ORF">ABEB36_002651</name>
</gene>
<sequence>MMRKVAKLVRRDSTSYTPLVHELTLAEACTKAALSAYFGGEVKILETVIEKEPAYEENPEVLVYRVLVYLPTNEKVELSLCKKSPRECDFQPVCQMDIGQRFKKEMIFYTVIMKKIREFEEKLQNRALDPDDKFETLFRKCYHGALTLPKEKKEPAKSTQEPVEPVEHPNKTGYIITENVEPQGYQIEYSKNGFGFDFDTSMMAIVCLAKFHAIILAFGVSEQEKFNQDFFPILLDVQDLDFDSDGQEPMEELNCILERLEKAYKNHKELEAYEDVIRKTIDYSLFNNWYRPSWINYSWHTIIHGKFSMKNILVKRSEENKALHCKIASADTLGFDSCIKDLIYFLFTSVDDKLLLKEWSQFLEIYLKTFVETLETYNVNKDLDISTSYSFNEFIIELKIQTCKNIVHILLDLMEFYQDSSTDEILFNEKGYRNKVKNILVFITQRNWIAVGEEWDNIRIWSPSQKKKQQPRAKPSESASSSSKQPQGNLDNLAAGPSTSFAKQFKNILTASLSRPPNLRDSDSENSSSYSSDSPNTVQEVFESLSSRSSSDSQSSKEPPFEKLPSRSPSSSPDPRRRVKASSSSRSSSRSPNLREQVLKSRTSLSSSGSPSSKQQLLETSSPESSSDPIEQEREESEILATELSDCSLEAARQNVEEPS</sequence>
<dbReference type="Pfam" id="PF02958">
    <property type="entry name" value="EcKL"/>
    <property type="match status" value="1"/>
</dbReference>
<proteinExistence type="predicted"/>
<feature type="compositionally biased region" description="Low complexity" evidence="1">
    <location>
        <begin position="582"/>
        <end position="591"/>
    </location>
</feature>
<accession>A0ABD1F955</accession>
<keyword evidence="4" id="KW-1185">Reference proteome</keyword>
<feature type="compositionally biased region" description="Low complexity" evidence="1">
    <location>
        <begin position="476"/>
        <end position="487"/>
    </location>
</feature>
<comment type="caution">
    <text evidence="3">The sequence shown here is derived from an EMBL/GenBank/DDBJ whole genome shotgun (WGS) entry which is preliminary data.</text>
</comment>